<evidence type="ECO:0000256" key="7">
    <source>
        <dbReference type="ARBA" id="ARBA00049014"/>
    </source>
</evidence>
<dbReference type="GO" id="GO:0005524">
    <property type="term" value="F:ATP binding"/>
    <property type="evidence" value="ECO:0007669"/>
    <property type="project" value="UniProtKB-KW"/>
</dbReference>
<dbReference type="Gene3D" id="1.10.510.10">
    <property type="entry name" value="Transferase(Phosphotransferase) domain 1"/>
    <property type="match status" value="1"/>
</dbReference>
<evidence type="ECO:0000256" key="2">
    <source>
        <dbReference type="ARBA" id="ARBA00022741"/>
    </source>
</evidence>
<sequence length="355" mass="40047">MERDRSTHIYGDNGKQRLRQLLTSARRAESRMNEHDTSRAHQKIRAPEGERTPDQPEDRITSESPERAKDLQPRKRKLSTAIPDDSFAVRRSGSTKLAAVRSLTPHTPRTPRLATVWSQYCSGYEVNFGGGFLYVASQRHSPSVLTLIRQGQLKDEDERIAVLSKCRSEYVVQFMEWFDAGNEQFLVFESMDMSLLQVASAVRRPREDEIAAIARQIFHGLKAMAQHNIVHGRLRMFNILANLDGRVKICMTNRSEEGYPSLMCQGAVLDESCHFDPHNLGAQRQSVAAVGDIVLELAAVADAEEDVDDGTVALADDPNTDCTRLREFQIATQSDELDSLLQAGCQPRRPHRTRY</sequence>
<evidence type="ECO:0000256" key="10">
    <source>
        <dbReference type="SAM" id="MobiDB-lite"/>
    </source>
</evidence>
<evidence type="ECO:0000313" key="12">
    <source>
        <dbReference type="EMBL" id="KAK5080472.1"/>
    </source>
</evidence>
<dbReference type="EMBL" id="JAVRRJ010000014">
    <property type="protein sequence ID" value="KAK5080472.1"/>
    <property type="molecule type" value="Genomic_DNA"/>
</dbReference>
<evidence type="ECO:0000313" key="13">
    <source>
        <dbReference type="Proteomes" id="UP001309876"/>
    </source>
</evidence>
<evidence type="ECO:0000256" key="6">
    <source>
        <dbReference type="ARBA" id="ARBA00038999"/>
    </source>
</evidence>
<feature type="domain" description="Protein kinase" evidence="11">
    <location>
        <begin position="160"/>
        <end position="250"/>
    </location>
</feature>
<comment type="similarity">
    <text evidence="5">Belongs to the protein kinase superfamily. STE Ser/Thr protein kinase family. MAP kinase kinase subfamily.</text>
</comment>
<keyword evidence="2" id="KW-0547">Nucleotide-binding</keyword>
<dbReference type="InterPro" id="IPR011009">
    <property type="entry name" value="Kinase-like_dom_sf"/>
</dbReference>
<dbReference type="Proteomes" id="UP001309876">
    <property type="component" value="Unassembled WGS sequence"/>
</dbReference>
<proteinExistence type="inferred from homology"/>
<gene>
    <name evidence="12" type="ORF">LTR05_008582</name>
</gene>
<comment type="catalytic activity">
    <reaction evidence="7">
        <text>L-seryl-[protein] + ATP = O-phospho-L-seryl-[protein] + ADP + H(+)</text>
        <dbReference type="Rhea" id="RHEA:17989"/>
        <dbReference type="Rhea" id="RHEA-COMP:9863"/>
        <dbReference type="Rhea" id="RHEA-COMP:11604"/>
        <dbReference type="ChEBI" id="CHEBI:15378"/>
        <dbReference type="ChEBI" id="CHEBI:29999"/>
        <dbReference type="ChEBI" id="CHEBI:30616"/>
        <dbReference type="ChEBI" id="CHEBI:83421"/>
        <dbReference type="ChEBI" id="CHEBI:456216"/>
        <dbReference type="EC" id="2.7.12.2"/>
    </reaction>
</comment>
<accession>A0AAN7SMS5</accession>
<dbReference type="PANTHER" id="PTHR48013">
    <property type="entry name" value="DUAL SPECIFICITY MITOGEN-ACTIVATED PROTEIN KINASE KINASE 5-RELATED"/>
    <property type="match status" value="1"/>
</dbReference>
<reference evidence="12 13" key="1">
    <citation type="submission" date="2023-08" db="EMBL/GenBank/DDBJ databases">
        <title>Black Yeasts Isolated from many extreme environments.</title>
        <authorList>
            <person name="Coleine C."/>
            <person name="Stajich J.E."/>
            <person name="Selbmann L."/>
        </authorList>
    </citation>
    <scope>NUCLEOTIDE SEQUENCE [LARGE SCALE GENOMIC DNA]</scope>
    <source>
        <strain evidence="12 13">CCFEE 5910</strain>
    </source>
</reference>
<keyword evidence="1" id="KW-0808">Transferase</keyword>
<dbReference type="InterPro" id="IPR000719">
    <property type="entry name" value="Prot_kinase_dom"/>
</dbReference>
<name>A0AAN7SMS5_9EURO</name>
<keyword evidence="13" id="KW-1185">Reference proteome</keyword>
<dbReference type="AlphaFoldDB" id="A0AAN7SMS5"/>
<dbReference type="GO" id="GO:0004708">
    <property type="term" value="F:MAP kinase kinase activity"/>
    <property type="evidence" value="ECO:0007669"/>
    <property type="project" value="UniProtKB-EC"/>
</dbReference>
<evidence type="ECO:0000256" key="1">
    <source>
        <dbReference type="ARBA" id="ARBA00022679"/>
    </source>
</evidence>
<dbReference type="SUPFAM" id="SSF56112">
    <property type="entry name" value="Protein kinase-like (PK-like)"/>
    <property type="match status" value="1"/>
</dbReference>
<keyword evidence="4" id="KW-0067">ATP-binding</keyword>
<feature type="region of interest" description="Disordered" evidence="10">
    <location>
        <begin position="24"/>
        <end position="85"/>
    </location>
</feature>
<dbReference type="EC" id="2.7.12.2" evidence="6"/>
<evidence type="ECO:0000256" key="5">
    <source>
        <dbReference type="ARBA" id="ARBA00038035"/>
    </source>
</evidence>
<dbReference type="PANTHER" id="PTHR48013:SF9">
    <property type="entry name" value="DUAL SPECIFICITY MITOGEN-ACTIVATED PROTEIN KINASE KINASE 5"/>
    <property type="match status" value="1"/>
</dbReference>
<evidence type="ECO:0000256" key="8">
    <source>
        <dbReference type="ARBA" id="ARBA00049299"/>
    </source>
</evidence>
<evidence type="ECO:0000256" key="3">
    <source>
        <dbReference type="ARBA" id="ARBA00022777"/>
    </source>
</evidence>
<comment type="catalytic activity">
    <reaction evidence="8">
        <text>L-threonyl-[protein] + ATP = O-phospho-L-threonyl-[protein] + ADP + H(+)</text>
        <dbReference type="Rhea" id="RHEA:46608"/>
        <dbReference type="Rhea" id="RHEA-COMP:11060"/>
        <dbReference type="Rhea" id="RHEA-COMP:11605"/>
        <dbReference type="ChEBI" id="CHEBI:15378"/>
        <dbReference type="ChEBI" id="CHEBI:30013"/>
        <dbReference type="ChEBI" id="CHEBI:30616"/>
        <dbReference type="ChEBI" id="CHEBI:61977"/>
        <dbReference type="ChEBI" id="CHEBI:456216"/>
        <dbReference type="EC" id="2.7.12.2"/>
    </reaction>
</comment>
<evidence type="ECO:0000256" key="9">
    <source>
        <dbReference type="ARBA" id="ARBA00051693"/>
    </source>
</evidence>
<feature type="compositionally biased region" description="Basic and acidic residues" evidence="10">
    <location>
        <begin position="26"/>
        <end position="73"/>
    </location>
</feature>
<evidence type="ECO:0000259" key="11">
    <source>
        <dbReference type="Pfam" id="PF00069"/>
    </source>
</evidence>
<dbReference type="Pfam" id="PF00069">
    <property type="entry name" value="Pkinase"/>
    <property type="match status" value="1"/>
</dbReference>
<evidence type="ECO:0000256" key="4">
    <source>
        <dbReference type="ARBA" id="ARBA00022840"/>
    </source>
</evidence>
<comment type="catalytic activity">
    <reaction evidence="9">
        <text>L-tyrosyl-[protein] + ATP = O-phospho-L-tyrosyl-[protein] + ADP + H(+)</text>
        <dbReference type="Rhea" id="RHEA:10596"/>
        <dbReference type="Rhea" id="RHEA-COMP:10136"/>
        <dbReference type="Rhea" id="RHEA-COMP:20101"/>
        <dbReference type="ChEBI" id="CHEBI:15378"/>
        <dbReference type="ChEBI" id="CHEBI:30616"/>
        <dbReference type="ChEBI" id="CHEBI:46858"/>
        <dbReference type="ChEBI" id="CHEBI:61978"/>
        <dbReference type="ChEBI" id="CHEBI:456216"/>
        <dbReference type="EC" id="2.7.12.2"/>
    </reaction>
</comment>
<keyword evidence="3" id="KW-0418">Kinase</keyword>
<organism evidence="12 13">
    <name type="scientific">Lithohypha guttulata</name>
    <dbReference type="NCBI Taxonomy" id="1690604"/>
    <lineage>
        <taxon>Eukaryota</taxon>
        <taxon>Fungi</taxon>
        <taxon>Dikarya</taxon>
        <taxon>Ascomycota</taxon>
        <taxon>Pezizomycotina</taxon>
        <taxon>Eurotiomycetes</taxon>
        <taxon>Chaetothyriomycetidae</taxon>
        <taxon>Chaetothyriales</taxon>
        <taxon>Trichomeriaceae</taxon>
        <taxon>Lithohypha</taxon>
    </lineage>
</organism>
<comment type="caution">
    <text evidence="12">The sequence shown here is derived from an EMBL/GenBank/DDBJ whole genome shotgun (WGS) entry which is preliminary data.</text>
</comment>
<protein>
    <recommendedName>
        <fullName evidence="6">mitogen-activated protein kinase kinase</fullName>
        <ecNumber evidence="6">2.7.12.2</ecNumber>
    </recommendedName>
</protein>